<dbReference type="Pfam" id="PF00092">
    <property type="entry name" value="VWA"/>
    <property type="match status" value="1"/>
</dbReference>
<sequence length="1197" mass="132597">MAELHQDQRSVSGTSEGSAGTHTSSSSSNPDLARVFVQLVNGMKIVVPVPQSSTVHGLHAQALHRAARLGVNATLDNSLLQTIGRNPVVLFGEDSLIEVLDLTEDNTFSLGSLDNPTTTAVDTDRELRATNLGATLPQPRSGRLGLRDRISSRHQRDDLVYVRWITLEVVLNNSRLRKIPVDSIPIARDTTLTEFHRIAVERLCGTTPQGSCILPRKLNLFLRECKLHAENNLATLEDMGAIGNEHEPLDVFVELTGPESRESLSQLSLSTDPKRLWSFDSTTRGMSTFITSIQMLLEEIERGHCSLDEVLEVLLELTHFPPLLLAFQSVHETGIGNMTPIGPLLLVASAFHALCHRMVPSKIYRSTDNLLEASRQVVFWIYSMRSEASLSRGSSRPMIHRAQIQSYRDNVQYMPQFMPFHELNVRTGSNPGTGKLLVSIERGGSALCQRLGIALHQNPSVPWDFYLQPIDDWYILWDHKIIPMLHPNEFDSLIETTNSMNAFRMVGPLQLGACLAAELPVITLSSRGYVSKYDHEDMECSERSFVTWNPIEGREKLPGNPGQFLSQKLDPILAERKKLGNWELDAWPEWSKTADFGAPDEAIVICVDTSSSMATPMPDGWIPDRSSSGLNPSRLTEVKEFFKNLALRISALNLSTHLGLVTFSNKHLVTIKQPLTALHLNFNHQLDNIEARGSTAIFDAVNKAHLMLAAVKRQYPNTKARIILLTDGEDRESTIQPSTVSSSLYANDIVLDAVVIGSNQTSNLFKIARATGGYAFSPCTQQALFQIFLLETVVDIRTRPDITKVLCSDWSTFQPKVADMANPYDFPPCRPHPNLEDYFIALSDAERFMNRMSRRSASSSSSVHSRSTRLSVASTITIGAGGMSRILLGEIKAMIDNPHDFMDVYVSQNNMSFWKVVMQGPPDSPYANGTFLLYIEMGSEFPRQPPSARFITPMLHPNITKHGRVCHPIFDREWTPATRIYQVLQQLYGILMSLEARDAVDPLSALRFWSDELEGRREVENYVRRFASRSRALHRVDIISDDVSSLSSSSFPSSSASTASRSTVHSPSPIPIVPSMNPFSNPPSNRSRNSVSGVSTSSISTTSTLASHLANQRRPVQTTPQPPPLLASQGNTRTTPSSRVGADGRNRLARRSDVDLVSDTSASARGRGSGSQTGSEGTGRRLSRRASFFALLKNTKT</sequence>
<dbReference type="SUPFAM" id="SSF53300">
    <property type="entry name" value="vWA-like"/>
    <property type="match status" value="1"/>
</dbReference>
<dbReference type="InterPro" id="IPR036465">
    <property type="entry name" value="vWFA_dom_sf"/>
</dbReference>
<feature type="compositionally biased region" description="Low complexity" evidence="1">
    <location>
        <begin position="1044"/>
        <end position="1104"/>
    </location>
</feature>
<accession>A0A2J6TNQ7</accession>
<feature type="region of interest" description="Disordered" evidence="1">
    <location>
        <begin position="1"/>
        <end position="29"/>
    </location>
</feature>
<dbReference type="SUPFAM" id="SSF54495">
    <property type="entry name" value="UBC-like"/>
    <property type="match status" value="1"/>
</dbReference>
<proteinExistence type="predicted"/>
<dbReference type="PANTHER" id="PTHR24068">
    <property type="entry name" value="UBIQUITIN-CONJUGATING ENZYME E2"/>
    <property type="match status" value="1"/>
</dbReference>
<evidence type="ECO:0000259" key="3">
    <source>
        <dbReference type="PROSITE" id="PS50234"/>
    </source>
</evidence>
<protein>
    <recommendedName>
        <fullName evidence="6">UBC core domain-containing protein</fullName>
    </recommendedName>
</protein>
<dbReference type="SMART" id="SM00212">
    <property type="entry name" value="UBCc"/>
    <property type="match status" value="1"/>
</dbReference>
<evidence type="ECO:0000256" key="1">
    <source>
        <dbReference type="SAM" id="MobiDB-lite"/>
    </source>
</evidence>
<dbReference type="Gene3D" id="3.40.50.410">
    <property type="entry name" value="von Willebrand factor, type A domain"/>
    <property type="match status" value="1"/>
</dbReference>
<dbReference type="InterPro" id="IPR002035">
    <property type="entry name" value="VWF_A"/>
</dbReference>
<dbReference type="SMART" id="SM00327">
    <property type="entry name" value="VWA"/>
    <property type="match status" value="1"/>
</dbReference>
<evidence type="ECO:0000313" key="4">
    <source>
        <dbReference type="EMBL" id="PMD64652.1"/>
    </source>
</evidence>
<dbReference type="PROSITE" id="PS50127">
    <property type="entry name" value="UBC_2"/>
    <property type="match status" value="1"/>
</dbReference>
<dbReference type="InParanoid" id="A0A2J6TNQ7"/>
<dbReference type="OrthoDB" id="10069349at2759"/>
<dbReference type="GeneID" id="36579098"/>
<dbReference type="InterPro" id="IPR000608">
    <property type="entry name" value="UBC"/>
</dbReference>
<dbReference type="Gene3D" id="3.10.110.10">
    <property type="entry name" value="Ubiquitin Conjugating Enzyme"/>
    <property type="match status" value="1"/>
</dbReference>
<feature type="compositionally biased region" description="Basic and acidic residues" evidence="1">
    <location>
        <begin position="1142"/>
        <end position="1154"/>
    </location>
</feature>
<feature type="domain" description="VWFA" evidence="3">
    <location>
        <begin position="602"/>
        <end position="793"/>
    </location>
</feature>
<keyword evidence="5" id="KW-1185">Reference proteome</keyword>
<dbReference type="AlphaFoldDB" id="A0A2J6TNQ7"/>
<dbReference type="Pfam" id="PF00179">
    <property type="entry name" value="UQ_con"/>
    <property type="match status" value="1"/>
</dbReference>
<dbReference type="STRING" id="1095630.A0A2J6TNQ7"/>
<feature type="domain" description="UBC core" evidence="2">
    <location>
        <begin position="882"/>
        <end position="1028"/>
    </location>
</feature>
<feature type="region of interest" description="Disordered" evidence="1">
    <location>
        <begin position="1044"/>
        <end position="1197"/>
    </location>
</feature>
<gene>
    <name evidence="4" type="ORF">K444DRAFT_203651</name>
</gene>
<dbReference type="EMBL" id="KZ613747">
    <property type="protein sequence ID" value="PMD64652.1"/>
    <property type="molecule type" value="Genomic_DNA"/>
</dbReference>
<reference evidence="4 5" key="1">
    <citation type="submission" date="2016-04" db="EMBL/GenBank/DDBJ databases">
        <title>A degradative enzymes factory behind the ericoid mycorrhizal symbiosis.</title>
        <authorList>
            <consortium name="DOE Joint Genome Institute"/>
            <person name="Martino E."/>
            <person name="Morin E."/>
            <person name="Grelet G."/>
            <person name="Kuo A."/>
            <person name="Kohler A."/>
            <person name="Daghino S."/>
            <person name="Barry K."/>
            <person name="Choi C."/>
            <person name="Cichocki N."/>
            <person name="Clum A."/>
            <person name="Copeland A."/>
            <person name="Hainaut M."/>
            <person name="Haridas S."/>
            <person name="Labutti K."/>
            <person name="Lindquist E."/>
            <person name="Lipzen A."/>
            <person name="Khouja H.-R."/>
            <person name="Murat C."/>
            <person name="Ohm R."/>
            <person name="Olson A."/>
            <person name="Spatafora J."/>
            <person name="Veneault-Fourrey C."/>
            <person name="Henrissat B."/>
            <person name="Grigoriev I."/>
            <person name="Martin F."/>
            <person name="Perotto S."/>
        </authorList>
    </citation>
    <scope>NUCLEOTIDE SEQUENCE [LARGE SCALE GENOMIC DNA]</scope>
    <source>
        <strain evidence="4 5">E</strain>
    </source>
</reference>
<dbReference type="InterPro" id="IPR016135">
    <property type="entry name" value="UBQ-conjugating_enzyme/RWD"/>
</dbReference>
<evidence type="ECO:0008006" key="6">
    <source>
        <dbReference type="Google" id="ProtNLM"/>
    </source>
</evidence>
<name>A0A2J6TNQ7_9HELO</name>
<feature type="compositionally biased region" description="Low complexity" evidence="1">
    <location>
        <begin position="1158"/>
        <end position="1175"/>
    </location>
</feature>
<feature type="compositionally biased region" description="Low complexity" evidence="1">
    <location>
        <begin position="12"/>
        <end position="28"/>
    </location>
</feature>
<dbReference type="CDD" id="cd00198">
    <property type="entry name" value="vWFA"/>
    <property type="match status" value="1"/>
</dbReference>
<evidence type="ECO:0000259" key="2">
    <source>
        <dbReference type="PROSITE" id="PS50127"/>
    </source>
</evidence>
<feature type="compositionally biased region" description="Polar residues" evidence="1">
    <location>
        <begin position="1128"/>
        <end position="1138"/>
    </location>
</feature>
<dbReference type="Proteomes" id="UP000235371">
    <property type="component" value="Unassembled WGS sequence"/>
</dbReference>
<evidence type="ECO:0000313" key="5">
    <source>
        <dbReference type="Proteomes" id="UP000235371"/>
    </source>
</evidence>
<dbReference type="RefSeq" id="XP_024741556.1">
    <property type="nucleotide sequence ID" value="XM_024871016.1"/>
</dbReference>
<dbReference type="PROSITE" id="PS50234">
    <property type="entry name" value="VWFA"/>
    <property type="match status" value="1"/>
</dbReference>
<organism evidence="4 5">
    <name type="scientific">Hyaloscypha bicolor E</name>
    <dbReference type="NCBI Taxonomy" id="1095630"/>
    <lineage>
        <taxon>Eukaryota</taxon>
        <taxon>Fungi</taxon>
        <taxon>Dikarya</taxon>
        <taxon>Ascomycota</taxon>
        <taxon>Pezizomycotina</taxon>
        <taxon>Leotiomycetes</taxon>
        <taxon>Helotiales</taxon>
        <taxon>Hyaloscyphaceae</taxon>
        <taxon>Hyaloscypha</taxon>
        <taxon>Hyaloscypha bicolor</taxon>
    </lineage>
</organism>